<dbReference type="GO" id="GO:0003677">
    <property type="term" value="F:DNA binding"/>
    <property type="evidence" value="ECO:0007669"/>
    <property type="project" value="InterPro"/>
</dbReference>
<keyword evidence="8" id="KW-1185">Reference proteome</keyword>
<comment type="catalytic activity">
    <reaction evidence="3">
        <text>a 2'-deoxyadenosine in DNA + S-adenosyl-L-methionine = an N(6)-methyl-2'-deoxyadenosine in DNA + S-adenosyl-L-homocysteine + H(+)</text>
        <dbReference type="Rhea" id="RHEA:15197"/>
        <dbReference type="Rhea" id="RHEA-COMP:12418"/>
        <dbReference type="Rhea" id="RHEA-COMP:12419"/>
        <dbReference type="ChEBI" id="CHEBI:15378"/>
        <dbReference type="ChEBI" id="CHEBI:57856"/>
        <dbReference type="ChEBI" id="CHEBI:59789"/>
        <dbReference type="ChEBI" id="CHEBI:90615"/>
        <dbReference type="ChEBI" id="CHEBI:90616"/>
        <dbReference type="EC" id="2.1.1.72"/>
    </reaction>
</comment>
<dbReference type="InterPro" id="IPR036086">
    <property type="entry name" value="ParB/Sulfiredoxin_sf"/>
</dbReference>
<keyword evidence="2" id="KW-0808">Transferase</keyword>
<accession>A0A1W6ZLJ3</accession>
<dbReference type="EMBL" id="CP021112">
    <property type="protein sequence ID" value="ARP98246.1"/>
    <property type="molecule type" value="Genomic_DNA"/>
</dbReference>
<proteinExistence type="inferred from homology"/>
<dbReference type="SUPFAM" id="SSF53335">
    <property type="entry name" value="S-adenosyl-L-methionine-dependent methyltransferases"/>
    <property type="match status" value="1"/>
</dbReference>
<evidence type="ECO:0000259" key="6">
    <source>
        <dbReference type="SMART" id="SM00470"/>
    </source>
</evidence>
<dbReference type="KEGG" id="psin:CAK95_03430"/>
<dbReference type="REBASE" id="200994">
    <property type="entry name" value="M.Psi110ORF3430P"/>
</dbReference>
<evidence type="ECO:0000256" key="1">
    <source>
        <dbReference type="ARBA" id="ARBA00022603"/>
    </source>
</evidence>
<evidence type="ECO:0000256" key="3">
    <source>
        <dbReference type="ARBA" id="ARBA00047942"/>
    </source>
</evidence>
<evidence type="ECO:0000313" key="8">
    <source>
        <dbReference type="Proteomes" id="UP000194137"/>
    </source>
</evidence>
<feature type="compositionally biased region" description="Polar residues" evidence="5">
    <location>
        <begin position="442"/>
        <end position="457"/>
    </location>
</feature>
<dbReference type="Pfam" id="PF01555">
    <property type="entry name" value="N6_N4_Mtase"/>
    <property type="match status" value="1"/>
</dbReference>
<dbReference type="Pfam" id="PF02195">
    <property type="entry name" value="ParB_N"/>
    <property type="match status" value="1"/>
</dbReference>
<dbReference type="GO" id="GO:0045881">
    <property type="term" value="P:positive regulation of sporulation resulting in formation of a cellular spore"/>
    <property type="evidence" value="ECO:0007669"/>
    <property type="project" value="TreeGrafter"/>
</dbReference>
<protein>
    <recommendedName>
        <fullName evidence="4">Methyltransferase</fullName>
        <ecNumber evidence="4">2.1.1.-</ecNumber>
    </recommendedName>
</protein>
<dbReference type="SMART" id="SM00470">
    <property type="entry name" value="ParB"/>
    <property type="match status" value="1"/>
</dbReference>
<dbReference type="InterPro" id="IPR015840">
    <property type="entry name" value="DNA_MeTrfase_ParB"/>
</dbReference>
<dbReference type="EC" id="2.1.1.-" evidence="4"/>
<gene>
    <name evidence="7" type="ORF">CAK95_03430</name>
</gene>
<comment type="similarity">
    <text evidence="4">Belongs to the N(4)/N(6)-methyltransferase family.</text>
</comment>
<dbReference type="OrthoDB" id="7806498at2"/>
<evidence type="ECO:0000256" key="5">
    <source>
        <dbReference type="SAM" id="MobiDB-lite"/>
    </source>
</evidence>
<dbReference type="SUPFAM" id="SSF110849">
    <property type="entry name" value="ParB/Sulfiredoxin"/>
    <property type="match status" value="1"/>
</dbReference>
<evidence type="ECO:0000256" key="2">
    <source>
        <dbReference type="ARBA" id="ARBA00022679"/>
    </source>
</evidence>
<feature type="region of interest" description="Disordered" evidence="5">
    <location>
        <begin position="420"/>
        <end position="457"/>
    </location>
</feature>
<dbReference type="CDD" id="cd16403">
    <property type="entry name" value="ParB_N_like_MT"/>
    <property type="match status" value="1"/>
</dbReference>
<dbReference type="Gene3D" id="3.90.1530.10">
    <property type="entry name" value="Conserved hypothetical protein from pyrococcus furiosus pfu- 392566-001, ParB domain"/>
    <property type="match status" value="1"/>
</dbReference>
<dbReference type="PIRSF" id="PIRSF036758">
    <property type="entry name" value="Aden_M_ParB"/>
    <property type="match status" value="1"/>
</dbReference>
<dbReference type="InterPro" id="IPR003115">
    <property type="entry name" value="ParB_N"/>
</dbReference>
<dbReference type="GO" id="GO:0007059">
    <property type="term" value="P:chromosome segregation"/>
    <property type="evidence" value="ECO:0007669"/>
    <property type="project" value="TreeGrafter"/>
</dbReference>
<dbReference type="PANTHER" id="PTHR33375">
    <property type="entry name" value="CHROMOSOME-PARTITIONING PROTEIN PARB-RELATED"/>
    <property type="match status" value="1"/>
</dbReference>
<dbReference type="GO" id="GO:0008170">
    <property type="term" value="F:N-methyltransferase activity"/>
    <property type="evidence" value="ECO:0007669"/>
    <property type="project" value="InterPro"/>
</dbReference>
<dbReference type="InterPro" id="IPR002941">
    <property type="entry name" value="DNA_methylase_N4/N6"/>
</dbReference>
<dbReference type="InterPro" id="IPR050336">
    <property type="entry name" value="Chromosome_partition/occlusion"/>
</dbReference>
<dbReference type="AlphaFoldDB" id="A0A1W6ZLJ3"/>
<dbReference type="STRING" id="1235591.CAK95_03430"/>
<dbReference type="GO" id="GO:0032259">
    <property type="term" value="P:methylation"/>
    <property type="evidence" value="ECO:0007669"/>
    <property type="project" value="UniProtKB-KW"/>
</dbReference>
<dbReference type="Gene3D" id="3.40.50.150">
    <property type="entry name" value="Vaccinia Virus protein VP39"/>
    <property type="match status" value="1"/>
</dbReference>
<feature type="domain" description="ParB-like N-terminal" evidence="6">
    <location>
        <begin position="19"/>
        <end position="105"/>
    </location>
</feature>
<dbReference type="GO" id="GO:0009007">
    <property type="term" value="F:site-specific DNA-methyltransferase (adenine-specific) activity"/>
    <property type="evidence" value="ECO:0007669"/>
    <property type="project" value="UniProtKB-EC"/>
</dbReference>
<dbReference type="InterPro" id="IPR029063">
    <property type="entry name" value="SAM-dependent_MTases_sf"/>
</dbReference>
<evidence type="ECO:0000313" key="7">
    <source>
        <dbReference type="EMBL" id="ARP98246.1"/>
    </source>
</evidence>
<dbReference type="PANTHER" id="PTHR33375:SF1">
    <property type="entry name" value="CHROMOSOME-PARTITIONING PROTEIN PARB-RELATED"/>
    <property type="match status" value="1"/>
</dbReference>
<dbReference type="PRINTS" id="PR00508">
    <property type="entry name" value="S21N4MTFRASE"/>
</dbReference>
<dbReference type="GO" id="GO:0005694">
    <property type="term" value="C:chromosome"/>
    <property type="evidence" value="ECO:0007669"/>
    <property type="project" value="TreeGrafter"/>
</dbReference>
<reference evidence="7 8" key="1">
    <citation type="submission" date="2017-05" db="EMBL/GenBank/DDBJ databases">
        <title>Full genome sequence of Pseudorhodoplanes sinuspersici.</title>
        <authorList>
            <person name="Dastgheib S.M.M."/>
            <person name="Shavandi M."/>
            <person name="Tirandaz H."/>
        </authorList>
    </citation>
    <scope>NUCLEOTIDE SEQUENCE [LARGE SCALE GENOMIC DNA]</scope>
    <source>
        <strain evidence="7 8">RIPI110</strain>
    </source>
</reference>
<name>A0A1W6ZLJ3_9HYPH</name>
<sequence>METFTTSVGEDQLSMLRLEHWPIHLLVPSPRNARTHSDAQVAEIAGSIRAFGFSNPILVGDDKDVIAGHGRLAAARLLGLSEVPVIVLAGLSEVQRRQLMLADNRIAMNAGWDAELLQLELQDLSAIGADLSGLGFTKKELAVALSPLGEGGLTDENDIPALSDSAVTQPNDIWCLGDHRIACGDSTDPETVAALLGSAEPILMVTDPPYGVKYDPTWRHRSGVNKSSRIGKVQNDERADWSETWRLFPGTIAYVWHGALHSSTVAKSLEQQGFQIRAQIIWAKERLVIGRGDYHWQHEPCWYAVRTKGNWTGDRKQTTLWTISSGGQDTETVHGTQKPVECMRRPMLNNTEFGQAVYDPFLGSGTTLIAAETTGRVCYAMEIDPRYVDVVVRRWQAFVGRVATHAGDGQSFEDIANMRAAQQTDSSTSRDVHESYDIAPGATQTEPVELNTKSTQP</sequence>
<evidence type="ECO:0000256" key="4">
    <source>
        <dbReference type="RuleBase" id="RU362026"/>
    </source>
</evidence>
<organism evidence="7 8">
    <name type="scientific">Pseudorhodoplanes sinuspersici</name>
    <dbReference type="NCBI Taxonomy" id="1235591"/>
    <lineage>
        <taxon>Bacteria</taxon>
        <taxon>Pseudomonadati</taxon>
        <taxon>Pseudomonadota</taxon>
        <taxon>Alphaproteobacteria</taxon>
        <taxon>Hyphomicrobiales</taxon>
        <taxon>Pseudorhodoplanes</taxon>
    </lineage>
</organism>
<dbReference type="Proteomes" id="UP000194137">
    <property type="component" value="Chromosome"/>
</dbReference>
<dbReference type="InterPro" id="IPR001091">
    <property type="entry name" value="RM_Methyltransferase"/>
</dbReference>
<keyword evidence="1 7" id="KW-0489">Methyltransferase</keyword>